<protein>
    <submittedName>
        <fullName evidence="1">Uncharacterized protein</fullName>
    </submittedName>
</protein>
<name>A0A0A8YU08_ARUDO</name>
<dbReference type="EMBL" id="GBRH01267346">
    <property type="protein sequence ID" value="JAD30549.1"/>
    <property type="molecule type" value="Transcribed_RNA"/>
</dbReference>
<proteinExistence type="predicted"/>
<reference evidence="1" key="1">
    <citation type="submission" date="2014-09" db="EMBL/GenBank/DDBJ databases">
        <authorList>
            <person name="Magalhaes I.L.F."/>
            <person name="Oliveira U."/>
            <person name="Santos F.R."/>
            <person name="Vidigal T.H.D.A."/>
            <person name="Brescovit A.D."/>
            <person name="Santos A.J."/>
        </authorList>
    </citation>
    <scope>NUCLEOTIDE SEQUENCE</scope>
    <source>
        <tissue evidence="1">Shoot tissue taken approximately 20 cm above the soil surface</tissue>
    </source>
</reference>
<accession>A0A0A8YU08</accession>
<evidence type="ECO:0000313" key="1">
    <source>
        <dbReference type="EMBL" id="JAD30549.1"/>
    </source>
</evidence>
<dbReference type="AlphaFoldDB" id="A0A0A8YU08"/>
<reference evidence="1" key="2">
    <citation type="journal article" date="2015" name="Data Brief">
        <title>Shoot transcriptome of the giant reed, Arundo donax.</title>
        <authorList>
            <person name="Barrero R.A."/>
            <person name="Guerrero F.D."/>
            <person name="Moolhuijzen P."/>
            <person name="Goolsby J.A."/>
            <person name="Tidwell J."/>
            <person name="Bellgard S.E."/>
            <person name="Bellgard M.I."/>
        </authorList>
    </citation>
    <scope>NUCLEOTIDE SEQUENCE</scope>
    <source>
        <tissue evidence="1">Shoot tissue taken approximately 20 cm above the soil surface</tissue>
    </source>
</reference>
<sequence length="47" mass="5544">MHCMYQTNETMVMVFLLLLTTTFSRCHLLPMHALTMEQLDSITRIAR</sequence>
<organism evidence="1">
    <name type="scientific">Arundo donax</name>
    <name type="common">Giant reed</name>
    <name type="synonym">Donax arundinaceus</name>
    <dbReference type="NCBI Taxonomy" id="35708"/>
    <lineage>
        <taxon>Eukaryota</taxon>
        <taxon>Viridiplantae</taxon>
        <taxon>Streptophyta</taxon>
        <taxon>Embryophyta</taxon>
        <taxon>Tracheophyta</taxon>
        <taxon>Spermatophyta</taxon>
        <taxon>Magnoliopsida</taxon>
        <taxon>Liliopsida</taxon>
        <taxon>Poales</taxon>
        <taxon>Poaceae</taxon>
        <taxon>PACMAD clade</taxon>
        <taxon>Arundinoideae</taxon>
        <taxon>Arundineae</taxon>
        <taxon>Arundo</taxon>
    </lineage>
</organism>